<keyword evidence="7 9" id="KW-0503">Monooxygenase</keyword>
<dbReference type="UniPathway" id="UPA00232"/>
<dbReference type="PANTHER" id="PTHR11237:SF4">
    <property type="entry name" value="5-DEMETHOXYUBIQUINONE HYDROXYLASE, MITOCHONDRIAL"/>
    <property type="match status" value="1"/>
</dbReference>
<evidence type="ECO:0000256" key="1">
    <source>
        <dbReference type="ARBA" id="ARBA00004749"/>
    </source>
</evidence>
<comment type="catalytic activity">
    <reaction evidence="9">
        <text>a 5-methoxy-2-methyl-3-(all-trans-polyprenyl)benzene-1,4-diol + AH2 + O2 = a 3-demethylubiquinol + A + H2O</text>
        <dbReference type="Rhea" id="RHEA:50908"/>
        <dbReference type="Rhea" id="RHEA-COMP:10859"/>
        <dbReference type="Rhea" id="RHEA-COMP:10914"/>
        <dbReference type="ChEBI" id="CHEBI:13193"/>
        <dbReference type="ChEBI" id="CHEBI:15377"/>
        <dbReference type="ChEBI" id="CHEBI:15379"/>
        <dbReference type="ChEBI" id="CHEBI:17499"/>
        <dbReference type="ChEBI" id="CHEBI:84167"/>
        <dbReference type="ChEBI" id="CHEBI:84422"/>
        <dbReference type="EC" id="1.14.99.60"/>
    </reaction>
</comment>
<feature type="binding site" evidence="9">
    <location>
        <position position="177"/>
    </location>
    <ligand>
        <name>Fe cation</name>
        <dbReference type="ChEBI" id="CHEBI:24875"/>
        <label>1</label>
    </ligand>
</feature>
<name>A0A3E0X3S1_9GAMM</name>
<evidence type="ECO:0000256" key="8">
    <source>
        <dbReference type="ARBA" id="ARBA00023136"/>
    </source>
</evidence>
<dbReference type="PANTHER" id="PTHR11237">
    <property type="entry name" value="COENZYME Q10 BIOSYNTHESIS PROTEIN 7"/>
    <property type="match status" value="1"/>
</dbReference>
<dbReference type="InterPro" id="IPR047809">
    <property type="entry name" value="COQ7_proteobact"/>
</dbReference>
<dbReference type="Gene3D" id="1.20.1260.10">
    <property type="match status" value="1"/>
</dbReference>
<dbReference type="InterPro" id="IPR012347">
    <property type="entry name" value="Ferritin-like"/>
</dbReference>
<comment type="pathway">
    <text evidence="1 9">Cofactor biosynthesis; ubiquinone biosynthesis.</text>
</comment>
<evidence type="ECO:0000256" key="6">
    <source>
        <dbReference type="ARBA" id="ARBA00023004"/>
    </source>
</evidence>
<comment type="caution">
    <text evidence="11">The sequence shown here is derived from an EMBL/GenBank/DDBJ whole genome shotgun (WGS) entry which is preliminary data.</text>
</comment>
<keyword evidence="6 9" id="KW-0408">Iron</keyword>
<evidence type="ECO:0000256" key="2">
    <source>
        <dbReference type="ARBA" id="ARBA00022475"/>
    </source>
</evidence>
<dbReference type="GO" id="GO:0008682">
    <property type="term" value="F:3-demethoxyubiquinol 3-hydroxylase activity"/>
    <property type="evidence" value="ECO:0007669"/>
    <property type="project" value="UniProtKB-EC"/>
</dbReference>
<feature type="binding site" evidence="9">
    <location>
        <position position="96"/>
    </location>
    <ligand>
        <name>Fe cation</name>
        <dbReference type="ChEBI" id="CHEBI:24875"/>
        <label>1</label>
    </ligand>
</feature>
<evidence type="ECO:0000256" key="4">
    <source>
        <dbReference type="ARBA" id="ARBA00022723"/>
    </source>
</evidence>
<feature type="binding site" evidence="9">
    <location>
        <position position="93"/>
    </location>
    <ligand>
        <name>Fe cation</name>
        <dbReference type="ChEBI" id="CHEBI:24875"/>
        <label>1</label>
    </ligand>
</feature>
<dbReference type="GO" id="GO:0046872">
    <property type="term" value="F:metal ion binding"/>
    <property type="evidence" value="ECO:0007669"/>
    <property type="project" value="UniProtKB-KW"/>
</dbReference>
<comment type="cofactor">
    <cofactor evidence="9">
        <name>Fe cation</name>
        <dbReference type="ChEBI" id="CHEBI:24875"/>
    </cofactor>
    <text evidence="9">Binds 2 iron ions per subunit.</text>
</comment>
<dbReference type="OrthoDB" id="5192789at2"/>
<dbReference type="AlphaFoldDB" id="A0A3E0X3S1"/>
<feature type="binding site" evidence="9">
    <location>
        <position position="145"/>
    </location>
    <ligand>
        <name>Fe cation</name>
        <dbReference type="ChEBI" id="CHEBI:24875"/>
        <label>2</label>
    </ligand>
</feature>
<proteinExistence type="inferred from homology"/>
<comment type="subcellular location">
    <subcellularLocation>
        <location evidence="9">Cell membrane</location>
        <topology evidence="9">Peripheral membrane protein</topology>
    </subcellularLocation>
</comment>
<comment type="similarity">
    <text evidence="9">Belongs to the COQ7 family.</text>
</comment>
<evidence type="ECO:0000256" key="5">
    <source>
        <dbReference type="ARBA" id="ARBA00023002"/>
    </source>
</evidence>
<evidence type="ECO:0000256" key="3">
    <source>
        <dbReference type="ARBA" id="ARBA00022688"/>
    </source>
</evidence>
<keyword evidence="3 9" id="KW-0831">Ubiquinone biosynthesis</keyword>
<keyword evidence="5 9" id="KW-0560">Oxidoreductase</keyword>
<dbReference type="InterPro" id="IPR011566">
    <property type="entry name" value="Ubq_synth_Coq7"/>
</dbReference>
<feature type="binding site" evidence="9">
    <location>
        <position position="177"/>
    </location>
    <ligand>
        <name>Fe cation</name>
        <dbReference type="ChEBI" id="CHEBI:24875"/>
        <label>2</label>
    </ligand>
</feature>
<dbReference type="RefSeq" id="WP_116300549.1">
    <property type="nucleotide sequence ID" value="NZ_NFZV01000001.1"/>
</dbReference>
<evidence type="ECO:0000256" key="9">
    <source>
        <dbReference type="HAMAP-Rule" id="MF_01658"/>
    </source>
</evidence>
<feature type="binding site" evidence="9">
    <location>
        <position position="93"/>
    </location>
    <ligand>
        <name>Fe cation</name>
        <dbReference type="ChEBI" id="CHEBI:24875"/>
        <label>2</label>
    </ligand>
</feature>
<evidence type="ECO:0000256" key="7">
    <source>
        <dbReference type="ARBA" id="ARBA00023033"/>
    </source>
</evidence>
<keyword evidence="11" id="KW-0830">Ubiquinone</keyword>
<dbReference type="NCBIfam" id="NF033656">
    <property type="entry name" value="DMQ_monoox_COQ7"/>
    <property type="match status" value="1"/>
</dbReference>
<dbReference type="HAMAP" id="MF_01658">
    <property type="entry name" value="COQ7"/>
    <property type="match status" value="1"/>
</dbReference>
<keyword evidence="8 9" id="KW-0472">Membrane</keyword>
<dbReference type="SUPFAM" id="SSF47240">
    <property type="entry name" value="Ferritin-like"/>
    <property type="match status" value="1"/>
</dbReference>
<feature type="region of interest" description="Disordered" evidence="10">
    <location>
        <begin position="24"/>
        <end position="49"/>
    </location>
</feature>
<accession>A0A3E0X3S1</accession>
<dbReference type="CDD" id="cd01042">
    <property type="entry name" value="DMQH"/>
    <property type="match status" value="1"/>
</dbReference>
<feature type="binding site" evidence="9">
    <location>
        <position position="180"/>
    </location>
    <ligand>
        <name>Fe cation</name>
        <dbReference type="ChEBI" id="CHEBI:24875"/>
        <label>2</label>
    </ligand>
</feature>
<keyword evidence="4 9" id="KW-0479">Metal-binding</keyword>
<dbReference type="Pfam" id="PF03232">
    <property type="entry name" value="COQ7"/>
    <property type="match status" value="1"/>
</dbReference>
<dbReference type="Proteomes" id="UP000256763">
    <property type="component" value="Unassembled WGS sequence"/>
</dbReference>
<reference evidence="12" key="1">
    <citation type="submission" date="2017-05" db="EMBL/GenBank/DDBJ databases">
        <authorList>
            <person name="Sharma S."/>
            <person name="Sidhu C."/>
            <person name="Pinnaka A.K."/>
        </authorList>
    </citation>
    <scope>NUCLEOTIDE SEQUENCE [LARGE SCALE GENOMIC DNA]</scope>
    <source>
        <strain evidence="12">AK93</strain>
    </source>
</reference>
<protein>
    <recommendedName>
        <fullName evidence="9">3-demethoxyubiquinol 3-hydroxylase</fullName>
        <shortName evidence="9">DMQ hydroxylase</shortName>
        <ecNumber evidence="9">1.14.99.60</ecNumber>
    </recommendedName>
    <alternativeName>
        <fullName evidence="9">2-nonaprenyl-3-methyl-6-methoxy-1,4-benzoquinol hydroxylase</fullName>
    </alternativeName>
</protein>
<feature type="binding site" evidence="9">
    <location>
        <position position="63"/>
    </location>
    <ligand>
        <name>Fe cation</name>
        <dbReference type="ChEBI" id="CHEBI:24875"/>
        <label>1</label>
    </ligand>
</feature>
<keyword evidence="2 9" id="KW-1003">Cell membrane</keyword>
<keyword evidence="12" id="KW-1185">Reference proteome</keyword>
<organism evidence="11 12">
    <name type="scientific">Alkalilimnicola ehrlichii</name>
    <dbReference type="NCBI Taxonomy" id="351052"/>
    <lineage>
        <taxon>Bacteria</taxon>
        <taxon>Pseudomonadati</taxon>
        <taxon>Pseudomonadota</taxon>
        <taxon>Gammaproteobacteria</taxon>
        <taxon>Chromatiales</taxon>
        <taxon>Ectothiorhodospiraceae</taxon>
        <taxon>Alkalilimnicola</taxon>
    </lineage>
</organism>
<evidence type="ECO:0000313" key="12">
    <source>
        <dbReference type="Proteomes" id="UP000256763"/>
    </source>
</evidence>
<evidence type="ECO:0000313" key="11">
    <source>
        <dbReference type="EMBL" id="RFA39490.1"/>
    </source>
</evidence>
<sequence>MSARDYTPLDGILMNFDTALRTLFGSPPQTGRAHPAAQTEEGALSDAEQKESARLMRINHTGEVCAQALYQGQALTARDDSIRETMQHAAAEENDHLAWCAERVAALGSHTSYLNPLFYLGSLTIGVAAGIAGDRWSLGFLAETERQVVRHLEGHLERLPKADAKSRAIVEQMKIDEGEHASAAVASGAADLPRPIRDLMTASSRVMTSTTYWM</sequence>
<gene>
    <name evidence="9" type="primary">coq7</name>
    <name evidence="11" type="ORF">CAL65_01530</name>
</gene>
<dbReference type="GO" id="GO:0005886">
    <property type="term" value="C:plasma membrane"/>
    <property type="evidence" value="ECO:0007669"/>
    <property type="project" value="UniProtKB-SubCell"/>
</dbReference>
<dbReference type="GO" id="GO:0006744">
    <property type="term" value="P:ubiquinone biosynthetic process"/>
    <property type="evidence" value="ECO:0007669"/>
    <property type="project" value="UniProtKB-UniRule"/>
</dbReference>
<comment type="function">
    <text evidence="9">Catalyzes the hydroxylation of 2-nonaprenyl-3-methyl-6-methoxy-1,4-benzoquinol during ubiquinone biosynthesis.</text>
</comment>
<dbReference type="EMBL" id="NFZW01000001">
    <property type="protein sequence ID" value="RFA39490.1"/>
    <property type="molecule type" value="Genomic_DNA"/>
</dbReference>
<evidence type="ECO:0000256" key="10">
    <source>
        <dbReference type="SAM" id="MobiDB-lite"/>
    </source>
</evidence>
<dbReference type="EC" id="1.14.99.60" evidence="9"/>
<dbReference type="InterPro" id="IPR009078">
    <property type="entry name" value="Ferritin-like_SF"/>
</dbReference>